<dbReference type="EnsemblMetazoa" id="Aqu2.1.12943_001">
    <property type="protein sequence ID" value="Aqu2.1.12943_001"/>
    <property type="gene ID" value="Aqu2.1.12943"/>
</dbReference>
<evidence type="ECO:0000313" key="2">
    <source>
        <dbReference type="EnsemblMetazoa" id="Aqu2.1.12943_001"/>
    </source>
</evidence>
<keyword evidence="1" id="KW-0812">Transmembrane</keyword>
<evidence type="ECO:0000256" key="1">
    <source>
        <dbReference type="SAM" id="Phobius"/>
    </source>
</evidence>
<dbReference type="OrthoDB" id="1100386at2759"/>
<dbReference type="KEGG" id="aqu:109588304"/>
<protein>
    <submittedName>
        <fullName evidence="2">Uncharacterized protein</fullName>
    </submittedName>
</protein>
<dbReference type="EnsemblMetazoa" id="XM_020004474.1">
    <property type="protein sequence ID" value="XP_019860033.1"/>
    <property type="gene ID" value="LOC109588304"/>
</dbReference>
<dbReference type="AlphaFoldDB" id="A0A1X7TEZ5"/>
<reference evidence="3" key="1">
    <citation type="journal article" date="2010" name="Nature">
        <title>The Amphimedon queenslandica genome and the evolution of animal complexity.</title>
        <authorList>
            <person name="Srivastava M."/>
            <person name="Simakov O."/>
            <person name="Chapman J."/>
            <person name="Fahey B."/>
            <person name="Gauthier M.E."/>
            <person name="Mitros T."/>
            <person name="Richards G.S."/>
            <person name="Conaco C."/>
            <person name="Dacre M."/>
            <person name="Hellsten U."/>
            <person name="Larroux C."/>
            <person name="Putnam N.H."/>
            <person name="Stanke M."/>
            <person name="Adamska M."/>
            <person name="Darling A."/>
            <person name="Degnan S.M."/>
            <person name="Oakley T.H."/>
            <person name="Plachetzki D.C."/>
            <person name="Zhai Y."/>
            <person name="Adamski M."/>
            <person name="Calcino A."/>
            <person name="Cummins S.F."/>
            <person name="Goodstein D.M."/>
            <person name="Harris C."/>
            <person name="Jackson D.J."/>
            <person name="Leys S.P."/>
            <person name="Shu S."/>
            <person name="Woodcroft B.J."/>
            <person name="Vervoort M."/>
            <person name="Kosik K.S."/>
            <person name="Manning G."/>
            <person name="Degnan B.M."/>
            <person name="Rokhsar D.S."/>
        </authorList>
    </citation>
    <scope>NUCLEOTIDE SEQUENCE [LARGE SCALE GENOMIC DNA]</scope>
</reference>
<name>A0A1X7TEZ5_AMPQE</name>
<sequence>MKKHRVLLVYNTKLDDVNYWLKSSLSLTVVMGIAWLGNVVFFRKELLFIAHIMTVFIAAQGIIIFILYVLLSKQVRSSYLKWWYDKQVGKSLKITKMTNLSDGTTSHFRVDTSVEHIYDSIRHVIKESDLRFTESVFHNKAVTTL</sequence>
<evidence type="ECO:0000313" key="3">
    <source>
        <dbReference type="Proteomes" id="UP000007879"/>
    </source>
</evidence>
<organism evidence="2">
    <name type="scientific">Amphimedon queenslandica</name>
    <name type="common">Sponge</name>
    <dbReference type="NCBI Taxonomy" id="400682"/>
    <lineage>
        <taxon>Eukaryota</taxon>
        <taxon>Metazoa</taxon>
        <taxon>Porifera</taxon>
        <taxon>Demospongiae</taxon>
        <taxon>Heteroscleromorpha</taxon>
        <taxon>Haplosclerida</taxon>
        <taxon>Niphatidae</taxon>
        <taxon>Amphimedon</taxon>
    </lineage>
</organism>
<reference evidence="2" key="2">
    <citation type="submission" date="2017-05" db="UniProtKB">
        <authorList>
            <consortium name="EnsemblMetazoa"/>
        </authorList>
    </citation>
    <scope>IDENTIFICATION</scope>
</reference>
<feature type="transmembrane region" description="Helical" evidence="1">
    <location>
        <begin position="48"/>
        <end position="71"/>
    </location>
</feature>
<keyword evidence="1" id="KW-1133">Transmembrane helix</keyword>
<feature type="transmembrane region" description="Helical" evidence="1">
    <location>
        <begin position="20"/>
        <end position="42"/>
    </location>
</feature>
<dbReference type="Proteomes" id="UP000007879">
    <property type="component" value="Unassembled WGS sequence"/>
</dbReference>
<dbReference type="STRING" id="400682.A0A1X7TEZ5"/>
<keyword evidence="3" id="KW-1185">Reference proteome</keyword>
<gene>
    <name evidence="2" type="primary">109588304</name>
</gene>
<proteinExistence type="predicted"/>
<dbReference type="InParanoid" id="A0A1X7TEZ5"/>
<accession>A0A1X7TEZ5</accession>
<keyword evidence="1" id="KW-0472">Membrane</keyword>
<dbReference type="Gene3D" id="1.20.1070.10">
    <property type="entry name" value="Rhodopsin 7-helix transmembrane proteins"/>
    <property type="match status" value="1"/>
</dbReference>